<evidence type="ECO:0000313" key="1">
    <source>
        <dbReference type="EMBL" id="JAI64050.1"/>
    </source>
</evidence>
<dbReference type="PANTHER" id="PTHR21053">
    <property type="entry name" value="TRANSCRIPTION ELONGATION FACTOR, MITOCHONDRIAL"/>
    <property type="match status" value="1"/>
</dbReference>
<dbReference type="Pfam" id="PF12836">
    <property type="entry name" value="HHH_3"/>
    <property type="match status" value="1"/>
</dbReference>
<dbReference type="GO" id="GO:0006392">
    <property type="term" value="P:transcription elongation by mitochondrial RNA polymerase"/>
    <property type="evidence" value="ECO:0007669"/>
    <property type="project" value="InterPro"/>
</dbReference>
<reference evidence="1" key="1">
    <citation type="submission" date="2015-09" db="EMBL/GenBank/DDBJ databases">
        <title>Scylla olivacea transcriptome.</title>
        <authorList>
            <person name="Ikhwanuddin M."/>
        </authorList>
    </citation>
    <scope>NUCLEOTIDE SEQUENCE</scope>
</reference>
<dbReference type="Gene3D" id="1.10.150.280">
    <property type="entry name" value="AF1531-like domain"/>
    <property type="match status" value="1"/>
</dbReference>
<dbReference type="AlphaFoldDB" id="A0A0P4WR48"/>
<dbReference type="EMBL" id="GDRN01069433">
    <property type="protein sequence ID" value="JAI64050.1"/>
    <property type="molecule type" value="Transcribed_RNA"/>
</dbReference>
<dbReference type="EMBL" id="GDRN01069434">
    <property type="protein sequence ID" value="JAI64049.1"/>
    <property type="molecule type" value="Transcribed_RNA"/>
</dbReference>
<dbReference type="GO" id="GO:0042645">
    <property type="term" value="C:mitochondrial nucleoid"/>
    <property type="evidence" value="ECO:0007669"/>
    <property type="project" value="TreeGrafter"/>
</dbReference>
<accession>A0A0P4WR48</accession>
<protein>
    <submittedName>
        <fullName evidence="1">Uncharacterized protein</fullName>
    </submittedName>
</protein>
<name>A0A0P4WR48_SCYOL</name>
<dbReference type="PANTHER" id="PTHR21053:SF2">
    <property type="entry name" value="TRANSCRIPTION ELONGATION FACTOR, MITOCHONDRIAL"/>
    <property type="match status" value="1"/>
</dbReference>
<dbReference type="InterPro" id="IPR039150">
    <property type="entry name" value="TEFM"/>
</dbReference>
<dbReference type="GO" id="GO:0030337">
    <property type="term" value="F:DNA polymerase processivity factor activity"/>
    <property type="evidence" value="ECO:0007669"/>
    <property type="project" value="TreeGrafter"/>
</dbReference>
<dbReference type="InterPro" id="IPR010994">
    <property type="entry name" value="RuvA_2-like"/>
</dbReference>
<dbReference type="SUPFAM" id="SSF47781">
    <property type="entry name" value="RuvA domain 2-like"/>
    <property type="match status" value="1"/>
</dbReference>
<sequence length="382" mass="42037">MMFRQVSLVRCKILSAAKCYSVANQSWLPHHHHHHYSTTIEDDSHKIPAQPPKTYDPATYCLSFDPLEESAIMDVLNTATSQHLATYGIGKGMANRLLKYREKIGGFQELSQLLEVDGLGIRGAEGVCKCLLQCCGSAGVSEETSSSSLLQSDMANLEMLIGQKRLVKPQLSDAILKTVEHFVALHVTAGFLSWVLCGADGQIHSLATHTLLTANSRFDALRIHEKVLSVTQEIPEADFYVWEDRANHGQLAKAPLGTVMVALQLAQIRGMLMALLGSSMEKRQNGSQSRLLFLKDSVVPKLFRLKMGGDRLSGLGVADQLIDGQQVVEWLSPVILEPEVYKVYFSEAAADRRYMAAAVLVAVAFREVVLSKNSAALRMLSQ</sequence>
<proteinExistence type="predicted"/>
<organism evidence="1">
    <name type="scientific">Scylla olivacea</name>
    <name type="common">Orange mud crab</name>
    <name type="synonym">Cancer olivacea</name>
    <dbReference type="NCBI Taxonomy" id="85551"/>
    <lineage>
        <taxon>Eukaryota</taxon>
        <taxon>Metazoa</taxon>
        <taxon>Ecdysozoa</taxon>
        <taxon>Arthropoda</taxon>
        <taxon>Crustacea</taxon>
        <taxon>Multicrustacea</taxon>
        <taxon>Malacostraca</taxon>
        <taxon>Eumalacostraca</taxon>
        <taxon>Eucarida</taxon>
        <taxon>Decapoda</taxon>
        <taxon>Pleocyemata</taxon>
        <taxon>Brachyura</taxon>
        <taxon>Eubrachyura</taxon>
        <taxon>Portunoidea</taxon>
        <taxon>Portunidae</taxon>
        <taxon>Portuninae</taxon>
        <taxon>Scylla</taxon>
    </lineage>
</organism>